<feature type="chain" id="PRO_5046683998" description="Secreted protein" evidence="3">
    <location>
        <begin position="29"/>
        <end position="105"/>
    </location>
</feature>
<keyword evidence="2" id="KW-0812">Transmembrane</keyword>
<evidence type="ECO:0000256" key="2">
    <source>
        <dbReference type="SAM" id="Phobius"/>
    </source>
</evidence>
<reference evidence="4 5" key="1">
    <citation type="submission" date="2023-05" db="EMBL/GenBank/DDBJ databases">
        <title>Corynebacterium suedekumii sp. nov. and Corynebacterium breve sp. nov. isolated from raw cow's milk.</title>
        <authorList>
            <person name="Baer M.K."/>
            <person name="Mehl L."/>
            <person name="Hellmuth R."/>
            <person name="Marke G."/>
            <person name="Lipski A."/>
        </authorList>
    </citation>
    <scope>NUCLEOTIDE SEQUENCE [LARGE SCALE GENOMIC DNA]</scope>
    <source>
        <strain evidence="4 5">LM112</strain>
    </source>
</reference>
<proteinExistence type="predicted"/>
<evidence type="ECO:0000256" key="1">
    <source>
        <dbReference type="SAM" id="MobiDB-lite"/>
    </source>
</evidence>
<dbReference type="Proteomes" id="UP001238805">
    <property type="component" value="Chromosome"/>
</dbReference>
<evidence type="ECO:0008006" key="6">
    <source>
        <dbReference type="Google" id="ProtNLM"/>
    </source>
</evidence>
<name>A0ABY8VJU3_9CORY</name>
<sequence length="105" mass="10613">MKNTLHRSVIAVATSAALLLGGVPAVQAQELSSRDSVAVEDSLEKLPDEARLGSSGVETLSEASSEGDTDGAREGSSQIGLDLLIGVVGVTVLGTVIQLIASAVR</sequence>
<dbReference type="RefSeq" id="WP_284874221.1">
    <property type="nucleotide sequence ID" value="NZ_CP126970.1"/>
</dbReference>
<feature type="region of interest" description="Disordered" evidence="1">
    <location>
        <begin position="48"/>
        <end position="75"/>
    </location>
</feature>
<feature type="transmembrane region" description="Helical" evidence="2">
    <location>
        <begin position="83"/>
        <end position="104"/>
    </location>
</feature>
<keyword evidence="3" id="KW-0732">Signal</keyword>
<gene>
    <name evidence="4" type="ORF">QP029_10330</name>
</gene>
<feature type="compositionally biased region" description="Polar residues" evidence="1">
    <location>
        <begin position="56"/>
        <end position="66"/>
    </location>
</feature>
<organism evidence="4 5">
    <name type="scientific">Corynebacterium suedekumii</name>
    <dbReference type="NCBI Taxonomy" id="3049801"/>
    <lineage>
        <taxon>Bacteria</taxon>
        <taxon>Bacillati</taxon>
        <taxon>Actinomycetota</taxon>
        <taxon>Actinomycetes</taxon>
        <taxon>Mycobacteriales</taxon>
        <taxon>Corynebacteriaceae</taxon>
        <taxon>Corynebacterium</taxon>
    </lineage>
</organism>
<keyword evidence="2" id="KW-1133">Transmembrane helix</keyword>
<evidence type="ECO:0000313" key="4">
    <source>
        <dbReference type="EMBL" id="WIM69627.1"/>
    </source>
</evidence>
<evidence type="ECO:0000313" key="5">
    <source>
        <dbReference type="Proteomes" id="UP001238805"/>
    </source>
</evidence>
<accession>A0ABY8VJU3</accession>
<protein>
    <recommendedName>
        <fullName evidence="6">Secreted protein</fullName>
    </recommendedName>
</protein>
<evidence type="ECO:0000256" key="3">
    <source>
        <dbReference type="SAM" id="SignalP"/>
    </source>
</evidence>
<keyword evidence="5" id="KW-1185">Reference proteome</keyword>
<keyword evidence="2" id="KW-0472">Membrane</keyword>
<feature type="signal peptide" evidence="3">
    <location>
        <begin position="1"/>
        <end position="28"/>
    </location>
</feature>
<dbReference type="EMBL" id="CP126970">
    <property type="protein sequence ID" value="WIM69627.1"/>
    <property type="molecule type" value="Genomic_DNA"/>
</dbReference>